<dbReference type="GO" id="GO:0008986">
    <property type="term" value="F:pyruvate, water dikinase activity"/>
    <property type="evidence" value="ECO:0007669"/>
    <property type="project" value="InterPro"/>
</dbReference>
<organism evidence="5">
    <name type="scientific">Symploca sp. SIO1C4</name>
    <dbReference type="NCBI Taxonomy" id="2607765"/>
    <lineage>
        <taxon>Bacteria</taxon>
        <taxon>Bacillati</taxon>
        <taxon>Cyanobacteriota</taxon>
        <taxon>Cyanophyceae</taxon>
        <taxon>Coleofasciculales</taxon>
        <taxon>Coleofasciculaceae</taxon>
        <taxon>Symploca</taxon>
    </lineage>
</organism>
<accession>A0A6B3N9G0</accession>
<dbReference type="EMBL" id="JAAHFQ010000045">
    <property type="protein sequence ID" value="NER26724.1"/>
    <property type="molecule type" value="Genomic_DNA"/>
</dbReference>
<dbReference type="InterPro" id="IPR040442">
    <property type="entry name" value="Pyrv_kinase-like_dom_sf"/>
</dbReference>
<evidence type="ECO:0000256" key="2">
    <source>
        <dbReference type="ARBA" id="ARBA00022741"/>
    </source>
</evidence>
<feature type="domain" description="PEP-utilising enzyme C-terminal" evidence="4">
    <location>
        <begin position="1"/>
        <end position="87"/>
    </location>
</feature>
<dbReference type="PANTHER" id="PTHR43030">
    <property type="entry name" value="PHOSPHOENOLPYRUVATE SYNTHASE"/>
    <property type="match status" value="1"/>
</dbReference>
<evidence type="ECO:0000256" key="3">
    <source>
        <dbReference type="ARBA" id="ARBA00022840"/>
    </source>
</evidence>
<name>A0A6B3N9G0_9CYAN</name>
<dbReference type="SUPFAM" id="SSF51621">
    <property type="entry name" value="Phosphoenolpyruvate/pyruvate domain"/>
    <property type="match status" value="1"/>
</dbReference>
<dbReference type="GO" id="GO:0005524">
    <property type="term" value="F:ATP binding"/>
    <property type="evidence" value="ECO:0007669"/>
    <property type="project" value="UniProtKB-KW"/>
</dbReference>
<keyword evidence="2" id="KW-0547">Nucleotide-binding</keyword>
<comment type="caution">
    <text evidence="5">The sequence shown here is derived from an EMBL/GenBank/DDBJ whole genome shotgun (WGS) entry which is preliminary data.</text>
</comment>
<reference evidence="5" key="1">
    <citation type="submission" date="2019-11" db="EMBL/GenBank/DDBJ databases">
        <title>Genomic insights into an expanded diversity of filamentous marine cyanobacteria reveals the extraordinary biosynthetic potential of Moorea and Okeania.</title>
        <authorList>
            <person name="Ferreira Leao T."/>
            <person name="Wang M."/>
            <person name="Moss N."/>
            <person name="Da Silva R."/>
            <person name="Sanders J."/>
            <person name="Nurk S."/>
            <person name="Gurevich A."/>
            <person name="Humphrey G."/>
            <person name="Reher R."/>
            <person name="Zhu Q."/>
            <person name="Belda-Ferre P."/>
            <person name="Glukhov E."/>
            <person name="Rex R."/>
            <person name="Dorrestein P.C."/>
            <person name="Knight R."/>
            <person name="Pevzner P."/>
            <person name="Gerwick W.H."/>
            <person name="Gerwick L."/>
        </authorList>
    </citation>
    <scope>NUCLEOTIDE SEQUENCE</scope>
    <source>
        <strain evidence="5">SIO1C4</strain>
    </source>
</reference>
<evidence type="ECO:0000313" key="5">
    <source>
        <dbReference type="EMBL" id="NER26724.1"/>
    </source>
</evidence>
<dbReference type="InterPro" id="IPR006319">
    <property type="entry name" value="PEP_synth"/>
</dbReference>
<dbReference type="AlphaFoldDB" id="A0A6B3N9G0"/>
<feature type="non-terminal residue" evidence="5">
    <location>
        <position position="1"/>
    </location>
</feature>
<dbReference type="Pfam" id="PF02896">
    <property type="entry name" value="PEP-utilizers_C"/>
    <property type="match status" value="1"/>
</dbReference>
<proteinExistence type="inferred from homology"/>
<dbReference type="Gene3D" id="3.20.20.60">
    <property type="entry name" value="Phosphoenolpyruvate-binding domains"/>
    <property type="match status" value="1"/>
</dbReference>
<dbReference type="InterPro" id="IPR000121">
    <property type="entry name" value="PEP_util_C"/>
</dbReference>
<evidence type="ECO:0000259" key="4">
    <source>
        <dbReference type="Pfam" id="PF02896"/>
    </source>
</evidence>
<sequence length="104" mass="11499">DLTQLLLAVDRDQGQFGEVLDGRHPAVKRAIKQLIHLSKQDSIPCSICGQAPAQYPELIDSLVQWGITSISVDLNALESTYMAIARAEQRLLLESLRSNKLAED</sequence>
<gene>
    <name evidence="5" type="ORF">F6J89_03620</name>
</gene>
<dbReference type="PANTHER" id="PTHR43030:SF1">
    <property type="entry name" value="PHOSPHOENOLPYRUVATE SYNTHASE"/>
    <property type="match status" value="1"/>
</dbReference>
<evidence type="ECO:0000256" key="1">
    <source>
        <dbReference type="ARBA" id="ARBA00007837"/>
    </source>
</evidence>
<comment type="similarity">
    <text evidence="1">Belongs to the PEP-utilizing enzyme family.</text>
</comment>
<dbReference type="InterPro" id="IPR015813">
    <property type="entry name" value="Pyrv/PenolPyrv_kinase-like_dom"/>
</dbReference>
<keyword evidence="3" id="KW-0067">ATP-binding</keyword>
<protein>
    <submittedName>
        <fullName evidence="5">Response regulator</fullName>
    </submittedName>
</protein>